<gene>
    <name evidence="1" type="ORF">FO014_05305</name>
</gene>
<sequence length="181" mass="21432">MEQNTEIKEGTLRRLTLGEIAMARQVFGNRIVYSRVWVHCDSYFPFGLQSPDYAMAPNGELWFREEGYSSDFSASSVSDERKHVFIHELGHVWQHQHGQWVRVRGLFSWAANYYYKLDKGKLTDYSLEQQSSIIADYWLMIVYGIDRWKYFQVQGRQGRYRGNDDIRAIPTIYRKIVTGRK</sequence>
<protein>
    <submittedName>
        <fullName evidence="1">Type IV secretion protein Rhs</fullName>
    </submittedName>
</protein>
<reference evidence="1 2" key="1">
    <citation type="submission" date="2019-07" db="EMBL/GenBank/DDBJ databases">
        <title>Serratia dokdonensis sp. nov., an elicitor of systemic resistance in Nicotiana Tabacum.</title>
        <authorList>
            <person name="Son J.-S."/>
            <person name="Hwang Y.-J."/>
            <person name="Lee S.-Y."/>
            <person name="Ghim S.-Y."/>
        </authorList>
    </citation>
    <scope>NUCLEOTIDE SEQUENCE [LARGE SCALE GENOMIC DNA]</scope>
    <source>
        <strain evidence="1 2">KUDC3025</strain>
    </source>
</reference>
<dbReference type="Proteomes" id="UP000430368">
    <property type="component" value="Chromosome"/>
</dbReference>
<evidence type="ECO:0000313" key="2">
    <source>
        <dbReference type="Proteomes" id="UP000430368"/>
    </source>
</evidence>
<accession>A0ABX6GJL8</accession>
<proteinExistence type="predicted"/>
<dbReference type="RefSeq" id="WP_111737661.1">
    <property type="nucleotide sequence ID" value="NZ_CP041764.1"/>
</dbReference>
<evidence type="ECO:0000313" key="1">
    <source>
        <dbReference type="EMBL" id="QHA86435.1"/>
    </source>
</evidence>
<organism evidence="1 2">
    <name type="scientific">Serratia rhizosphaerae</name>
    <dbReference type="NCBI Taxonomy" id="2597702"/>
    <lineage>
        <taxon>Bacteria</taxon>
        <taxon>Pseudomonadati</taxon>
        <taxon>Pseudomonadota</taxon>
        <taxon>Gammaproteobacteria</taxon>
        <taxon>Enterobacterales</taxon>
        <taxon>Yersiniaceae</taxon>
        <taxon>Serratia</taxon>
    </lineage>
</organism>
<name>A0ABX6GJL8_9GAMM</name>
<keyword evidence="2" id="KW-1185">Reference proteome</keyword>
<dbReference type="EMBL" id="CP041764">
    <property type="protein sequence ID" value="QHA86435.1"/>
    <property type="molecule type" value="Genomic_DNA"/>
</dbReference>